<keyword evidence="3" id="KW-1185">Reference proteome</keyword>
<proteinExistence type="predicted"/>
<dbReference type="Proteomes" id="UP001107558">
    <property type="component" value="Chromosome 4"/>
</dbReference>
<sequence>MKFSIFIIVFITTFYNLKAFEQPQQFVLLDPGFLTRSSWAYQIKYHELQDNIDAASVSIFEVLSYSFGDVTHSAIQNYSIFAENVLTEYNPVFERVSNLSSSECKNTVTAIIQLAVQQSGVQSSNCIFNFVKKAQGEADAAANVTKEFTGKYGQVVLNVYKSYIGKNAMTDSEIIEQHINSTYDEILSNFDDIQPFVRDLVYQFNNRLQSHGTTLKNCFQSAFKYAEAMLTINNDQVEQCIEADRNLRGKARAGGFRNFTSEALELTQNWPEFKW</sequence>
<dbReference type="EMBL" id="JADBJN010000004">
    <property type="protein sequence ID" value="KAG5669176.1"/>
    <property type="molecule type" value="Genomic_DNA"/>
</dbReference>
<protein>
    <recommendedName>
        <fullName evidence="4">Secreted protein</fullName>
    </recommendedName>
</protein>
<evidence type="ECO:0008006" key="4">
    <source>
        <dbReference type="Google" id="ProtNLM"/>
    </source>
</evidence>
<accession>A0A9J6BHN5</accession>
<evidence type="ECO:0000313" key="2">
    <source>
        <dbReference type="EMBL" id="KAG5669176.1"/>
    </source>
</evidence>
<evidence type="ECO:0000313" key="3">
    <source>
        <dbReference type="Proteomes" id="UP001107558"/>
    </source>
</evidence>
<organism evidence="2 3">
    <name type="scientific">Polypedilum vanderplanki</name>
    <name type="common">Sleeping chironomid midge</name>
    <dbReference type="NCBI Taxonomy" id="319348"/>
    <lineage>
        <taxon>Eukaryota</taxon>
        <taxon>Metazoa</taxon>
        <taxon>Ecdysozoa</taxon>
        <taxon>Arthropoda</taxon>
        <taxon>Hexapoda</taxon>
        <taxon>Insecta</taxon>
        <taxon>Pterygota</taxon>
        <taxon>Neoptera</taxon>
        <taxon>Endopterygota</taxon>
        <taxon>Diptera</taxon>
        <taxon>Nematocera</taxon>
        <taxon>Chironomoidea</taxon>
        <taxon>Chironomidae</taxon>
        <taxon>Chironominae</taxon>
        <taxon>Polypedilum</taxon>
        <taxon>Polypedilum</taxon>
    </lineage>
</organism>
<gene>
    <name evidence="2" type="ORF">PVAND_017070</name>
</gene>
<name>A0A9J6BHN5_POLVA</name>
<comment type="caution">
    <text evidence="2">The sequence shown here is derived from an EMBL/GenBank/DDBJ whole genome shotgun (WGS) entry which is preliminary data.</text>
</comment>
<evidence type="ECO:0000256" key="1">
    <source>
        <dbReference type="SAM" id="SignalP"/>
    </source>
</evidence>
<feature type="signal peptide" evidence="1">
    <location>
        <begin position="1"/>
        <end position="19"/>
    </location>
</feature>
<feature type="chain" id="PRO_5039935836" description="Secreted protein" evidence="1">
    <location>
        <begin position="20"/>
        <end position="275"/>
    </location>
</feature>
<keyword evidence="1" id="KW-0732">Signal</keyword>
<dbReference type="AlphaFoldDB" id="A0A9J6BHN5"/>
<reference evidence="2" key="1">
    <citation type="submission" date="2021-03" db="EMBL/GenBank/DDBJ databases">
        <title>Chromosome level genome of the anhydrobiotic midge Polypedilum vanderplanki.</title>
        <authorList>
            <person name="Yoshida Y."/>
            <person name="Kikawada T."/>
            <person name="Gusev O."/>
        </authorList>
    </citation>
    <scope>NUCLEOTIDE SEQUENCE</scope>
    <source>
        <strain evidence="2">NIAS01</strain>
        <tissue evidence="2">Whole body or cell culture</tissue>
    </source>
</reference>